<evidence type="ECO:0000256" key="13">
    <source>
        <dbReference type="ARBA" id="ARBA00034808"/>
    </source>
</evidence>
<dbReference type="Pfam" id="PF12705">
    <property type="entry name" value="PDDEXK_1"/>
    <property type="match status" value="1"/>
</dbReference>
<evidence type="ECO:0000256" key="7">
    <source>
        <dbReference type="ARBA" id="ARBA00022839"/>
    </source>
</evidence>
<comment type="catalytic activity">
    <reaction evidence="14">
        <text>ATP + H2O = ADP + phosphate + H(+)</text>
        <dbReference type="Rhea" id="RHEA:13065"/>
        <dbReference type="ChEBI" id="CHEBI:15377"/>
        <dbReference type="ChEBI" id="CHEBI:15378"/>
        <dbReference type="ChEBI" id="CHEBI:30616"/>
        <dbReference type="ChEBI" id="CHEBI:43474"/>
        <dbReference type="ChEBI" id="CHEBI:456216"/>
        <dbReference type="EC" id="5.6.2.4"/>
    </reaction>
</comment>
<keyword evidence="11" id="KW-0413">Isomerase</keyword>
<proteinExistence type="inferred from homology"/>
<dbReference type="PROSITE" id="PS51217">
    <property type="entry name" value="UVRD_HELICASE_CTER"/>
    <property type="match status" value="1"/>
</dbReference>
<reference evidence="19" key="1">
    <citation type="submission" date="2012-02" db="EMBL/GenBank/DDBJ databases">
        <title>Complete sequence of plasmid of Methanomethylovorans hollandica DSM 15978.</title>
        <authorList>
            <person name="Lucas S."/>
            <person name="Copeland A."/>
            <person name="Lapidus A."/>
            <person name="Glavina del Rio T."/>
            <person name="Dalin E."/>
            <person name="Tice H."/>
            <person name="Bruce D."/>
            <person name="Goodwin L."/>
            <person name="Pitluck S."/>
            <person name="Peters L."/>
            <person name="Mikhailova N."/>
            <person name="Held B."/>
            <person name="Kyrpides N."/>
            <person name="Mavromatis K."/>
            <person name="Ivanova N."/>
            <person name="Brettin T."/>
            <person name="Detter J.C."/>
            <person name="Han C."/>
            <person name="Larimer F."/>
            <person name="Land M."/>
            <person name="Hauser L."/>
            <person name="Markowitz V."/>
            <person name="Cheng J.-F."/>
            <person name="Hugenholtz P."/>
            <person name="Woyke T."/>
            <person name="Wu D."/>
            <person name="Spring S."/>
            <person name="Schroeder M."/>
            <person name="Brambilla E."/>
            <person name="Klenk H.-P."/>
            <person name="Eisen J.A."/>
        </authorList>
    </citation>
    <scope>NUCLEOTIDE SEQUENCE [LARGE SCALE GENOMIC DNA]</scope>
    <source>
        <strain evidence="19">DSM 15978 / NBRC 107637 / DMS1</strain>
        <plasmid evidence="19">Plasmid pMETHO01</plasmid>
    </source>
</reference>
<dbReference type="GO" id="GO:0000725">
    <property type="term" value="P:recombinational repair"/>
    <property type="evidence" value="ECO:0007669"/>
    <property type="project" value="TreeGrafter"/>
</dbReference>
<evidence type="ECO:0000256" key="3">
    <source>
        <dbReference type="ARBA" id="ARBA00022741"/>
    </source>
</evidence>
<dbReference type="OrthoDB" id="203178at2157"/>
<dbReference type="GO" id="GO:0003677">
    <property type="term" value="F:DNA binding"/>
    <property type="evidence" value="ECO:0007669"/>
    <property type="project" value="UniProtKB-KW"/>
</dbReference>
<keyword evidence="3 15" id="KW-0547">Nucleotide-binding</keyword>
<evidence type="ECO:0000256" key="11">
    <source>
        <dbReference type="ARBA" id="ARBA00023235"/>
    </source>
</evidence>
<keyword evidence="8 15" id="KW-0067">ATP-binding</keyword>
<dbReference type="Gene3D" id="3.90.320.10">
    <property type="match status" value="1"/>
</dbReference>
<protein>
    <recommendedName>
        <fullName evidence="13">DNA 3'-5' helicase</fullName>
        <ecNumber evidence="13">5.6.2.4</ecNumber>
    </recommendedName>
</protein>
<evidence type="ECO:0000256" key="14">
    <source>
        <dbReference type="ARBA" id="ARBA00048988"/>
    </source>
</evidence>
<dbReference type="Pfam" id="PF00580">
    <property type="entry name" value="UvrD-helicase"/>
    <property type="match status" value="1"/>
</dbReference>
<organism evidence="18 19">
    <name type="scientific">Methanomethylovorans hollandica (strain DSM 15978 / NBRC 107637 / DMS1)</name>
    <dbReference type="NCBI Taxonomy" id="867904"/>
    <lineage>
        <taxon>Archaea</taxon>
        <taxon>Methanobacteriati</taxon>
        <taxon>Methanobacteriota</taxon>
        <taxon>Stenosarchaea group</taxon>
        <taxon>Methanomicrobia</taxon>
        <taxon>Methanosarcinales</taxon>
        <taxon>Methanosarcinaceae</taxon>
        <taxon>Methanomethylovorans</taxon>
    </lineage>
</organism>
<evidence type="ECO:0000256" key="8">
    <source>
        <dbReference type="ARBA" id="ARBA00022840"/>
    </source>
</evidence>
<dbReference type="InterPro" id="IPR038726">
    <property type="entry name" value="PDDEXK_AddAB-type"/>
</dbReference>
<dbReference type="HOGENOM" id="CLU_004585_6_1_2"/>
<keyword evidence="2" id="KW-0540">Nuclease</keyword>
<keyword evidence="6 15" id="KW-0347">Helicase</keyword>
<keyword evidence="18" id="KW-0614">Plasmid</keyword>
<feature type="binding site" evidence="15">
    <location>
        <begin position="23"/>
        <end position="30"/>
    </location>
    <ligand>
        <name>ATP</name>
        <dbReference type="ChEBI" id="CHEBI:30616"/>
    </ligand>
</feature>
<comment type="catalytic activity">
    <reaction evidence="12">
        <text>Couples ATP hydrolysis with the unwinding of duplex DNA by translocating in the 3'-5' direction.</text>
        <dbReference type="EC" id="5.6.2.4"/>
    </reaction>
</comment>
<dbReference type="Gene3D" id="3.40.50.300">
    <property type="entry name" value="P-loop containing nucleotide triphosphate hydrolases"/>
    <property type="match status" value="2"/>
</dbReference>
<dbReference type="KEGG" id="mhz:Metho_2592"/>
<dbReference type="GO" id="GO:0043138">
    <property type="term" value="F:3'-5' DNA helicase activity"/>
    <property type="evidence" value="ECO:0007669"/>
    <property type="project" value="UniProtKB-EC"/>
</dbReference>
<evidence type="ECO:0000256" key="15">
    <source>
        <dbReference type="PROSITE-ProRule" id="PRU00560"/>
    </source>
</evidence>
<dbReference type="PANTHER" id="PTHR11070">
    <property type="entry name" value="UVRD / RECB / PCRA DNA HELICASE FAMILY MEMBER"/>
    <property type="match status" value="1"/>
</dbReference>
<name>L0L332_METHD</name>
<dbReference type="RefSeq" id="WP_015313861.1">
    <property type="nucleotide sequence ID" value="NC_019972.1"/>
</dbReference>
<evidence type="ECO:0000256" key="10">
    <source>
        <dbReference type="ARBA" id="ARBA00023204"/>
    </source>
</evidence>
<dbReference type="GeneID" id="14401554"/>
<evidence type="ECO:0000256" key="9">
    <source>
        <dbReference type="ARBA" id="ARBA00023125"/>
    </source>
</evidence>
<keyword evidence="19" id="KW-1185">Reference proteome</keyword>
<dbReference type="InterPro" id="IPR014017">
    <property type="entry name" value="DNA_helicase_UvrD-like_C"/>
</dbReference>
<evidence type="ECO:0000256" key="1">
    <source>
        <dbReference type="ARBA" id="ARBA00009922"/>
    </source>
</evidence>
<dbReference type="GO" id="GO:0005524">
    <property type="term" value="F:ATP binding"/>
    <property type="evidence" value="ECO:0007669"/>
    <property type="project" value="UniProtKB-UniRule"/>
</dbReference>
<keyword evidence="7" id="KW-0269">Exonuclease</keyword>
<evidence type="ECO:0000259" key="17">
    <source>
        <dbReference type="PROSITE" id="PS51217"/>
    </source>
</evidence>
<dbReference type="SUPFAM" id="SSF52540">
    <property type="entry name" value="P-loop containing nucleoside triphosphate hydrolases"/>
    <property type="match status" value="1"/>
</dbReference>
<dbReference type="InterPro" id="IPR014016">
    <property type="entry name" value="UvrD-like_ATP-bd"/>
</dbReference>
<dbReference type="InterPro" id="IPR011604">
    <property type="entry name" value="PDDEXK-like_dom_sf"/>
</dbReference>
<dbReference type="InterPro" id="IPR027417">
    <property type="entry name" value="P-loop_NTPase"/>
</dbReference>
<comment type="similarity">
    <text evidence="1">Belongs to the helicase family. UvrD subfamily.</text>
</comment>
<keyword evidence="4" id="KW-0227">DNA damage</keyword>
<evidence type="ECO:0000256" key="6">
    <source>
        <dbReference type="ARBA" id="ARBA00022806"/>
    </source>
</evidence>
<dbReference type="EMBL" id="CP003363">
    <property type="protein sequence ID" value="AGB50729.1"/>
    <property type="molecule type" value="Genomic_DNA"/>
</dbReference>
<dbReference type="InterPro" id="IPR011335">
    <property type="entry name" value="Restrct_endonuc-II-like"/>
</dbReference>
<dbReference type="InterPro" id="IPR013986">
    <property type="entry name" value="DExx_box_DNA_helicase_dom_sf"/>
</dbReference>
<feature type="domain" description="UvrD-like helicase ATP-binding" evidence="16">
    <location>
        <begin position="2"/>
        <end position="300"/>
    </location>
</feature>
<dbReference type="Gene3D" id="1.10.486.10">
    <property type="entry name" value="PCRA, domain 4"/>
    <property type="match status" value="1"/>
</dbReference>
<dbReference type="CDD" id="cd17932">
    <property type="entry name" value="DEXQc_UvrD"/>
    <property type="match status" value="1"/>
</dbReference>
<keyword evidence="10" id="KW-0234">DNA repair</keyword>
<keyword evidence="5 15" id="KW-0378">Hydrolase</keyword>
<gene>
    <name evidence="18" type="ordered locus">Metho_2592</name>
</gene>
<accession>L0L332</accession>
<dbReference type="Pfam" id="PF13361">
    <property type="entry name" value="UvrD_C"/>
    <property type="match status" value="1"/>
</dbReference>
<evidence type="ECO:0000256" key="4">
    <source>
        <dbReference type="ARBA" id="ARBA00022763"/>
    </source>
</evidence>
<dbReference type="InterPro" id="IPR000212">
    <property type="entry name" value="DNA_helicase_UvrD/REP"/>
</dbReference>
<sequence length="1015" mass="115273">MSQLNTGQSKAVSYTSGPLLILAGPGSGKTLTITQKVLKLINDGISPDRILALTFSEKAAGEMQNRIENDIGVGTGITVSTFHSFCNDLIREFSLDLGINRGTRLISKEHSHVWGTKNIDLFGFDHITLPSKPTDLITSLLEGVSQFHDHLIPPEELETYVSTSLTSGATLTDDETDQLLKLGDLAKFYYHYQQYKWKNNFIDYDDMIHLACNLLENNLFVKNKIGSRYDHILVDEFQDTNYAQLHLIHLMANGGNLTCVADDDQCIYRFRGAYLSNISQLKTFYPSLEKVTLDVNYRSTEQIVDISQQLIEINPEREQKNLVSSNGVGELIKVVKAPDDESEAEWVAGEVKRLVEKEGIEPRDIYILTRKRDDGRKFSEALRLQMIPVEDVGRLQLTYFPVIQEALAYMRIVSDPFNNGISFAKVLSREGVKEQNLQKINITARQLARNNNAIGDGIYEVLLNHLDNINIDQKDLVSSIITRIQELIVHKKNHVPSDTLKHLLIEKTDLYRSALQEDTRISRKNIEVLNALVRMVEDLELIGGGSEFEEVMEHMALVFDMDIEDGEAGDENTVKIMTIHQSKGKEAKAVFVCDMAARHLPLQHQKKTFTVPLKLAKGVQRGVEEKVLHLEEERRLAYVAMTRAKEKLYLVFPEKYLVNSNASKPSQFLEDIDHTQNTLVEMIDATASTGQYGLTANSPLQLKMNEYEAMVSMYARQGQLKQALESLLVLAQLRELEQSGDPANFDMHRFMQVTLKDPTELQDLIDDRLPALVDPAMRFSASKIKEYIDCPLKFKYNNILHIPTPHKTHLKVGTGMHAIYEEMARQKMQGKTPLISDAMKMLDDTWDGSVFPSATQEKQEHSKMEQMLEFWFQFEQTNPNETVAIEERFDLSINGSPFTGFIDRLDRTPVGDYIVIDYKTNKTPYTKNELKEDVQIALYCLAVKEKYGKLPVKAGHLYVHPNVAKLTLIDIEAKNVDAVLEKVKGAVEGILDEDFELKVQPNCYFCDYKGICEWK</sequence>
<evidence type="ECO:0000256" key="5">
    <source>
        <dbReference type="ARBA" id="ARBA00022801"/>
    </source>
</evidence>
<evidence type="ECO:0000313" key="19">
    <source>
        <dbReference type="Proteomes" id="UP000010866"/>
    </source>
</evidence>
<dbReference type="GO" id="GO:0004527">
    <property type="term" value="F:exonuclease activity"/>
    <property type="evidence" value="ECO:0007669"/>
    <property type="project" value="UniProtKB-KW"/>
</dbReference>
<dbReference type="Gene3D" id="1.10.10.160">
    <property type="match status" value="1"/>
</dbReference>
<evidence type="ECO:0000256" key="2">
    <source>
        <dbReference type="ARBA" id="ARBA00022722"/>
    </source>
</evidence>
<dbReference type="AlphaFoldDB" id="L0L332"/>
<feature type="domain" description="UvrD-like helicase C-terminal" evidence="17">
    <location>
        <begin position="301"/>
        <end position="584"/>
    </location>
</feature>
<evidence type="ECO:0000259" key="16">
    <source>
        <dbReference type="PROSITE" id="PS51198"/>
    </source>
</evidence>
<dbReference type="EC" id="5.6.2.4" evidence="13"/>
<evidence type="ECO:0000313" key="18">
    <source>
        <dbReference type="EMBL" id="AGB50729.1"/>
    </source>
</evidence>
<dbReference type="PROSITE" id="PS51198">
    <property type="entry name" value="UVRD_HELICASE_ATP_BIND"/>
    <property type="match status" value="1"/>
</dbReference>
<geneLocation type="plasmid" evidence="18 19">
    <name>pMETHO01</name>
</geneLocation>
<dbReference type="Proteomes" id="UP000010866">
    <property type="component" value="Plasmid pMETHO01"/>
</dbReference>
<keyword evidence="9" id="KW-0238">DNA-binding</keyword>
<dbReference type="SUPFAM" id="SSF52980">
    <property type="entry name" value="Restriction endonuclease-like"/>
    <property type="match status" value="1"/>
</dbReference>
<evidence type="ECO:0000256" key="12">
    <source>
        <dbReference type="ARBA" id="ARBA00034617"/>
    </source>
</evidence>
<dbReference type="PANTHER" id="PTHR11070:SF2">
    <property type="entry name" value="ATP-DEPENDENT DNA HELICASE SRS2"/>
    <property type="match status" value="1"/>
</dbReference>